<protein>
    <submittedName>
        <fullName evidence="1">Uncharacterized protein</fullName>
    </submittedName>
</protein>
<sequence>MERFLRCSDEFLTSPHLFPWKVTAATRAASASNVQRWRCRGTRASSSGSGGITGYSCSPSGSGGITGCSCSPSDNGGITGGTGSGGITGGSCSPSGSGGIIGCSCSPPAVWWDNWRHRQWWDNWLLLLPLRQWWDNWRPLHRRRQWQWSLHLHEDENVTVGALVEYSLLPIDHRRLLHAVSIRAVANEAHRHRENEKKAAQGKTKIDMDDIHLPFIMP</sequence>
<dbReference type="Proteomes" id="UP001472677">
    <property type="component" value="Unassembled WGS sequence"/>
</dbReference>
<evidence type="ECO:0000313" key="1">
    <source>
        <dbReference type="EMBL" id="KAK8507116.1"/>
    </source>
</evidence>
<keyword evidence="2" id="KW-1185">Reference proteome</keyword>
<evidence type="ECO:0000313" key="2">
    <source>
        <dbReference type="Proteomes" id="UP001472677"/>
    </source>
</evidence>
<name>A0ABR2BJ91_9ROSI</name>
<proteinExistence type="predicted"/>
<gene>
    <name evidence="1" type="ORF">V6N12_008463</name>
</gene>
<accession>A0ABR2BJ91</accession>
<reference evidence="1 2" key="1">
    <citation type="journal article" date="2024" name="G3 (Bethesda)">
        <title>Genome assembly of Hibiscus sabdariffa L. provides insights into metabolisms of medicinal natural products.</title>
        <authorList>
            <person name="Kim T."/>
        </authorList>
    </citation>
    <scope>NUCLEOTIDE SEQUENCE [LARGE SCALE GENOMIC DNA]</scope>
    <source>
        <strain evidence="1">TK-2024</strain>
        <tissue evidence="1">Old leaves</tissue>
    </source>
</reference>
<dbReference type="EMBL" id="JBBPBM010000109">
    <property type="protein sequence ID" value="KAK8507116.1"/>
    <property type="molecule type" value="Genomic_DNA"/>
</dbReference>
<organism evidence="1 2">
    <name type="scientific">Hibiscus sabdariffa</name>
    <name type="common">roselle</name>
    <dbReference type="NCBI Taxonomy" id="183260"/>
    <lineage>
        <taxon>Eukaryota</taxon>
        <taxon>Viridiplantae</taxon>
        <taxon>Streptophyta</taxon>
        <taxon>Embryophyta</taxon>
        <taxon>Tracheophyta</taxon>
        <taxon>Spermatophyta</taxon>
        <taxon>Magnoliopsida</taxon>
        <taxon>eudicotyledons</taxon>
        <taxon>Gunneridae</taxon>
        <taxon>Pentapetalae</taxon>
        <taxon>rosids</taxon>
        <taxon>malvids</taxon>
        <taxon>Malvales</taxon>
        <taxon>Malvaceae</taxon>
        <taxon>Malvoideae</taxon>
        <taxon>Hibiscus</taxon>
    </lineage>
</organism>
<comment type="caution">
    <text evidence="1">The sequence shown here is derived from an EMBL/GenBank/DDBJ whole genome shotgun (WGS) entry which is preliminary data.</text>
</comment>